<proteinExistence type="predicted"/>
<dbReference type="PANTHER" id="PTHR43793">
    <property type="entry name" value="FAD SYNTHASE"/>
    <property type="match status" value="1"/>
</dbReference>
<evidence type="ECO:0000259" key="3">
    <source>
        <dbReference type="Pfam" id="PF01467"/>
    </source>
</evidence>
<evidence type="ECO:0000313" key="5">
    <source>
        <dbReference type="Proteomes" id="UP000176665"/>
    </source>
</evidence>
<comment type="caution">
    <text evidence="4">The sequence shown here is derived from an EMBL/GenBank/DDBJ whole genome shotgun (WGS) entry which is preliminary data.</text>
</comment>
<dbReference type="GO" id="GO:0016779">
    <property type="term" value="F:nucleotidyltransferase activity"/>
    <property type="evidence" value="ECO:0007669"/>
    <property type="project" value="UniProtKB-KW"/>
</dbReference>
<dbReference type="PANTHER" id="PTHR43793:SF2">
    <property type="entry name" value="BIFUNCTIONAL PROTEIN HLDE"/>
    <property type="match status" value="1"/>
</dbReference>
<dbReference type="SUPFAM" id="SSF52374">
    <property type="entry name" value="Nucleotidylyl transferase"/>
    <property type="match status" value="1"/>
</dbReference>
<dbReference type="Gene3D" id="3.40.50.620">
    <property type="entry name" value="HUPs"/>
    <property type="match status" value="1"/>
</dbReference>
<dbReference type="Pfam" id="PF01467">
    <property type="entry name" value="CTP_transf_like"/>
    <property type="match status" value="1"/>
</dbReference>
<keyword evidence="2" id="KW-0548">Nucleotidyltransferase</keyword>
<dbReference type="EMBL" id="MFJA01000022">
    <property type="protein sequence ID" value="OGG03605.1"/>
    <property type="molecule type" value="Genomic_DNA"/>
</dbReference>
<name>A0A1F5YU19_9BACT</name>
<evidence type="ECO:0000256" key="2">
    <source>
        <dbReference type="ARBA" id="ARBA00022695"/>
    </source>
</evidence>
<dbReference type="AlphaFoldDB" id="A0A1F5YU19"/>
<dbReference type="InterPro" id="IPR014729">
    <property type="entry name" value="Rossmann-like_a/b/a_fold"/>
</dbReference>
<evidence type="ECO:0000256" key="1">
    <source>
        <dbReference type="ARBA" id="ARBA00022679"/>
    </source>
</evidence>
<protein>
    <recommendedName>
        <fullName evidence="3">Cytidyltransferase-like domain-containing protein</fullName>
    </recommendedName>
</protein>
<dbReference type="InterPro" id="IPR004821">
    <property type="entry name" value="Cyt_trans-like"/>
</dbReference>
<organism evidence="4 5">
    <name type="scientific">Candidatus Gottesmanbacteria bacterium RBG_16_37_8</name>
    <dbReference type="NCBI Taxonomy" id="1798371"/>
    <lineage>
        <taxon>Bacteria</taxon>
        <taxon>Candidatus Gottesmaniibacteriota</taxon>
    </lineage>
</organism>
<gene>
    <name evidence="4" type="ORF">A2W14_03455</name>
</gene>
<accession>A0A1F5YU19</accession>
<reference evidence="4 5" key="1">
    <citation type="journal article" date="2016" name="Nat. Commun.">
        <title>Thousands of microbial genomes shed light on interconnected biogeochemical processes in an aquifer system.</title>
        <authorList>
            <person name="Anantharaman K."/>
            <person name="Brown C.T."/>
            <person name="Hug L.A."/>
            <person name="Sharon I."/>
            <person name="Castelle C.J."/>
            <person name="Probst A.J."/>
            <person name="Thomas B.C."/>
            <person name="Singh A."/>
            <person name="Wilkins M.J."/>
            <person name="Karaoz U."/>
            <person name="Brodie E.L."/>
            <person name="Williams K.H."/>
            <person name="Hubbard S.S."/>
            <person name="Banfield J.F."/>
        </authorList>
    </citation>
    <scope>NUCLEOTIDE SEQUENCE [LARGE SCALE GENOMIC DNA]</scope>
</reference>
<dbReference type="NCBIfam" id="TIGR00125">
    <property type="entry name" value="cyt_tran_rel"/>
    <property type="match status" value="1"/>
</dbReference>
<dbReference type="Proteomes" id="UP000176665">
    <property type="component" value="Unassembled WGS sequence"/>
</dbReference>
<evidence type="ECO:0000313" key="4">
    <source>
        <dbReference type="EMBL" id="OGG03605.1"/>
    </source>
</evidence>
<dbReference type="STRING" id="1798371.A2W14_03455"/>
<feature type="domain" description="Cytidyltransferase-like" evidence="3">
    <location>
        <begin position="26"/>
        <end position="119"/>
    </location>
</feature>
<dbReference type="InterPro" id="IPR050385">
    <property type="entry name" value="Archaeal_FAD_synthase"/>
</dbReference>
<keyword evidence="1" id="KW-0808">Transferase</keyword>
<sequence>MKKIVDVKDAIKLAIIARKRKEKIVLVGGCFDILHVGHIKFLKMAKERGDLLFILLEADEKVRKLKGNGRPIFKQQDRAEALSSLRDVDVVIILDYLSGDEKYQQIVKEIKPNIIAVTENDPQIAKKKIQAESCNGVLKIIPYVKSLSSSKLADILSREKI</sequence>